<sequence length="187" mass="22141">MVMIHDDYILFCTSQWVELKDIIERCGGNESEVVESIQRLAYMGFLESRTLKNNLFYKKLDTPQTHDQFSSMMDNFLEYQKFEIDLIKKIPTIMFSDGGRFGFSKDGLKLLEHIQEEINRITMVISKIDHFDKIRLLQHPIAQQRIKRLQNHINRIMDTMLDSYKDVRSNVALQEYFKTHTGKLNTV</sequence>
<organism evidence="1 2">
    <name type="scientific">Candidatus Nitrosomarinus catalinensis</name>
    <dbReference type="NCBI Taxonomy" id="1898749"/>
    <lineage>
        <taxon>Archaea</taxon>
        <taxon>Nitrososphaerota</taxon>
        <taxon>Nitrososphaeria</taxon>
        <taxon>Nitrosopumilales</taxon>
        <taxon>Nitrosopumilaceae</taxon>
        <taxon>Candidatus Nitrosomarinus</taxon>
    </lineage>
</organism>
<dbReference type="EMBL" id="CP021324">
    <property type="protein sequence ID" value="ARS64345.1"/>
    <property type="molecule type" value="Genomic_DNA"/>
</dbReference>
<proteinExistence type="predicted"/>
<accession>A0A2Z2HKS3</accession>
<gene>
    <name evidence="1" type="ORF">NMSP_0724</name>
</gene>
<dbReference type="Proteomes" id="UP000249949">
    <property type="component" value="Chromosome"/>
</dbReference>
<dbReference type="RefSeq" id="WP_086907468.1">
    <property type="nucleotide sequence ID" value="NZ_CP021324.1"/>
</dbReference>
<dbReference type="OrthoDB" id="373119at2157"/>
<dbReference type="AlphaFoldDB" id="A0A2Z2HKS3"/>
<dbReference type="KEGG" id="nct:NMSP_0724"/>
<keyword evidence="2" id="KW-1185">Reference proteome</keyword>
<dbReference type="GeneID" id="32901204"/>
<reference evidence="1 2" key="1">
    <citation type="journal article" date="2017" name="Environ. Microbiol.">
        <title>Genome and epigenome of a novel marine Thaumarchaeota strain suggest viral infection, phosphorothioation DNA modification and multiple restriction systems.</title>
        <authorList>
            <person name="Ahlgren N.A."/>
            <person name="Chen Y."/>
            <person name="Needham D.M."/>
            <person name="Parada A.E."/>
            <person name="Sachdeva R."/>
            <person name="Trinh V."/>
            <person name="Chen T."/>
            <person name="Fuhrman J.A."/>
        </authorList>
    </citation>
    <scope>NUCLEOTIDE SEQUENCE [LARGE SCALE GENOMIC DNA]</scope>
    <source>
        <strain evidence="1 2">SPOT01</strain>
    </source>
</reference>
<evidence type="ECO:0000313" key="2">
    <source>
        <dbReference type="Proteomes" id="UP000249949"/>
    </source>
</evidence>
<name>A0A2Z2HKS3_9ARCH</name>
<evidence type="ECO:0000313" key="1">
    <source>
        <dbReference type="EMBL" id="ARS64345.1"/>
    </source>
</evidence>
<protein>
    <submittedName>
        <fullName evidence="1">Uncharacterized protein</fullName>
    </submittedName>
</protein>